<feature type="domain" description="Aminotransferase class V" evidence="2">
    <location>
        <begin position="30"/>
        <end position="411"/>
    </location>
</feature>
<dbReference type="PANTHER" id="PTHR43586:SF8">
    <property type="entry name" value="CYSTEINE DESULFURASE 1, CHLOROPLASTIC"/>
    <property type="match status" value="1"/>
</dbReference>
<protein>
    <submittedName>
        <fullName evidence="3">Unannotated protein</fullName>
    </submittedName>
</protein>
<dbReference type="Pfam" id="PF00266">
    <property type="entry name" value="Aminotran_5"/>
    <property type="match status" value="1"/>
</dbReference>
<dbReference type="Gene3D" id="3.40.640.10">
    <property type="entry name" value="Type I PLP-dependent aspartate aminotransferase-like (Major domain)"/>
    <property type="match status" value="1"/>
</dbReference>
<organism evidence="3">
    <name type="scientific">freshwater metagenome</name>
    <dbReference type="NCBI Taxonomy" id="449393"/>
    <lineage>
        <taxon>unclassified sequences</taxon>
        <taxon>metagenomes</taxon>
        <taxon>ecological metagenomes</taxon>
    </lineage>
</organism>
<dbReference type="InterPro" id="IPR015421">
    <property type="entry name" value="PyrdxlP-dep_Trfase_major"/>
</dbReference>
<dbReference type="SUPFAM" id="SSF53383">
    <property type="entry name" value="PLP-dependent transferases"/>
    <property type="match status" value="1"/>
</dbReference>
<proteinExistence type="predicted"/>
<name>A0A6J6Q0F3_9ZZZZ</name>
<evidence type="ECO:0000313" key="3">
    <source>
        <dbReference type="EMBL" id="CAB4702555.1"/>
    </source>
</evidence>
<keyword evidence="1" id="KW-0663">Pyridoxal phosphate</keyword>
<dbReference type="AlphaFoldDB" id="A0A6J6Q0F3"/>
<reference evidence="3" key="1">
    <citation type="submission" date="2020-05" db="EMBL/GenBank/DDBJ databases">
        <authorList>
            <person name="Chiriac C."/>
            <person name="Salcher M."/>
            <person name="Ghai R."/>
            <person name="Kavagutti S V."/>
        </authorList>
    </citation>
    <scope>NUCLEOTIDE SEQUENCE</scope>
</reference>
<dbReference type="Gene3D" id="3.90.1150.10">
    <property type="entry name" value="Aspartate Aminotransferase, domain 1"/>
    <property type="match status" value="1"/>
</dbReference>
<evidence type="ECO:0000256" key="1">
    <source>
        <dbReference type="ARBA" id="ARBA00022898"/>
    </source>
</evidence>
<dbReference type="InterPro" id="IPR000192">
    <property type="entry name" value="Aminotrans_V_dom"/>
</dbReference>
<dbReference type="PANTHER" id="PTHR43586">
    <property type="entry name" value="CYSTEINE DESULFURASE"/>
    <property type="match status" value="1"/>
</dbReference>
<dbReference type="EMBL" id="CAEZXM010000262">
    <property type="protein sequence ID" value="CAB4702555.1"/>
    <property type="molecule type" value="Genomic_DNA"/>
</dbReference>
<accession>A0A6J6Q0F3</accession>
<gene>
    <name evidence="3" type="ORF">UFOPK2366_01335</name>
</gene>
<sequence>MTAQWQPVHLVGDGLMVPCVDGVERGYLSLDGAASTSALPAVADRVTEFLPWYSSVHRGAGYKSQIATQAYEHAREAIMRFANRGDNDVAILCRNTTEAINHLAYRLRLTREDVVVTSVVEHHANLLPWARVATCRYIECGVDGTFSVADVCAALDQSPKPRLLAITGASNVSGWVPPIDAIIEAAHERGIQVAVDAAQLAPHRPMPTTADFLSFSGHKMYAPFGAGVLIGPRVAFETGDPFLAGGGAVELVDLDEVVWTAPPEREEAGSPNVIGAVALGVAVDELARIGWPAIIAHENELSAQLRDGLRKIAGVTVLGPGAEHETLAAAAFTVEGMPHALVAARLSAEFAIGVRHGCFCAHPYLTRILGLSPADIAQFRSDVLSGDRRAVPGAVRASAGLSTTAEDIDRFLAALTIIARNEAGPVEYRQDLRSGDFQPLGDAADWWTDSAATQAGCSRS</sequence>
<evidence type="ECO:0000259" key="2">
    <source>
        <dbReference type="Pfam" id="PF00266"/>
    </source>
</evidence>
<dbReference type="InterPro" id="IPR015424">
    <property type="entry name" value="PyrdxlP-dep_Trfase"/>
</dbReference>
<dbReference type="InterPro" id="IPR015422">
    <property type="entry name" value="PyrdxlP-dep_Trfase_small"/>
</dbReference>